<feature type="region of interest" description="Disordered" evidence="1">
    <location>
        <begin position="49"/>
        <end position="87"/>
    </location>
</feature>
<evidence type="ECO:0000256" key="1">
    <source>
        <dbReference type="SAM" id="MobiDB-lite"/>
    </source>
</evidence>
<proteinExistence type="predicted"/>
<protein>
    <submittedName>
        <fullName evidence="2">Uncharacterized protein</fullName>
    </submittedName>
</protein>
<gene>
    <name evidence="2" type="ORF">OCBIM_22024864mg</name>
</gene>
<evidence type="ECO:0000313" key="2">
    <source>
        <dbReference type="EMBL" id="KOF82724.1"/>
    </source>
</evidence>
<organism evidence="2">
    <name type="scientific">Octopus bimaculoides</name>
    <name type="common">California two-spotted octopus</name>
    <dbReference type="NCBI Taxonomy" id="37653"/>
    <lineage>
        <taxon>Eukaryota</taxon>
        <taxon>Metazoa</taxon>
        <taxon>Spiralia</taxon>
        <taxon>Lophotrochozoa</taxon>
        <taxon>Mollusca</taxon>
        <taxon>Cephalopoda</taxon>
        <taxon>Coleoidea</taxon>
        <taxon>Octopodiformes</taxon>
        <taxon>Octopoda</taxon>
        <taxon>Incirrata</taxon>
        <taxon>Octopodidae</taxon>
        <taxon>Octopus</taxon>
    </lineage>
</organism>
<dbReference type="OrthoDB" id="6159946at2759"/>
<sequence length="226" mass="25403">MTSIHFGFLAKENVGSSANLKGRTASNQKELQENFVTPRRALGDVNKNVRTGQTPLSKPVFLGEQNPEKESCKKKKNRRALASISENELKQDFKPKKGLEKPVKSSLTATSKNLASHDDIEKAYRPLQENDNYEDIWPKKERASSYLDKLLSWKPSCFQIWQSEGSDSDHGISDDEELPILSETGDIFEKALYSSTEIQSVQPEAEDLTLPDIDELLLLSDSDEQS</sequence>
<accession>A0A0L8H0T8</accession>
<reference evidence="2" key="1">
    <citation type="submission" date="2015-07" db="EMBL/GenBank/DDBJ databases">
        <title>MeaNS - Measles Nucleotide Surveillance Program.</title>
        <authorList>
            <person name="Tran T."/>
            <person name="Druce J."/>
        </authorList>
    </citation>
    <scope>NUCLEOTIDE SEQUENCE</scope>
    <source>
        <strain evidence="2">UCB-OBI-ISO-001</strain>
        <tissue evidence="2">Gonad</tissue>
    </source>
</reference>
<dbReference type="EMBL" id="KQ419643">
    <property type="protein sequence ID" value="KOF82724.1"/>
    <property type="molecule type" value="Genomic_DNA"/>
</dbReference>
<dbReference type="AlphaFoldDB" id="A0A0L8H0T8"/>
<dbReference type="KEGG" id="obi:106873580"/>
<name>A0A0L8H0T8_OCTBM</name>